<evidence type="ECO:0000256" key="1">
    <source>
        <dbReference type="SAM" id="Phobius"/>
    </source>
</evidence>
<feature type="transmembrane region" description="Helical" evidence="1">
    <location>
        <begin position="27"/>
        <end position="45"/>
    </location>
</feature>
<accession>A0AA35VS56</accession>
<keyword evidence="1" id="KW-0812">Transmembrane</keyword>
<name>A0AA35VS56_LACSI</name>
<reference evidence="2" key="1">
    <citation type="submission" date="2023-04" db="EMBL/GenBank/DDBJ databases">
        <authorList>
            <person name="Vijverberg K."/>
            <person name="Xiong W."/>
            <person name="Schranz E."/>
        </authorList>
    </citation>
    <scope>NUCLEOTIDE SEQUENCE</scope>
</reference>
<dbReference type="Proteomes" id="UP001177003">
    <property type="component" value="Chromosome 0"/>
</dbReference>
<keyword evidence="1" id="KW-0472">Membrane</keyword>
<gene>
    <name evidence="2" type="ORF">LSALG_LOCUS6070</name>
</gene>
<evidence type="ECO:0000313" key="3">
    <source>
        <dbReference type="Proteomes" id="UP001177003"/>
    </source>
</evidence>
<evidence type="ECO:0000313" key="2">
    <source>
        <dbReference type="EMBL" id="CAI9265468.1"/>
    </source>
</evidence>
<protein>
    <submittedName>
        <fullName evidence="2">Uncharacterized protein</fullName>
    </submittedName>
</protein>
<proteinExistence type="predicted"/>
<keyword evidence="3" id="KW-1185">Reference proteome</keyword>
<sequence>MSCSSTFGSVWLTRLKSIYVFLSKMKVALPWKILGLIYILLWSLMKSRKESKGVLNLDIGGRCLQMGSLQDFWAEICNCRSPIFLFHYSTPMQKQVVAQNFNQEMSNYNCNEGISRGGNIREGQQRVIRCFNTG</sequence>
<keyword evidence="1" id="KW-1133">Transmembrane helix</keyword>
<organism evidence="2 3">
    <name type="scientific">Lactuca saligna</name>
    <name type="common">Willowleaf lettuce</name>
    <dbReference type="NCBI Taxonomy" id="75948"/>
    <lineage>
        <taxon>Eukaryota</taxon>
        <taxon>Viridiplantae</taxon>
        <taxon>Streptophyta</taxon>
        <taxon>Embryophyta</taxon>
        <taxon>Tracheophyta</taxon>
        <taxon>Spermatophyta</taxon>
        <taxon>Magnoliopsida</taxon>
        <taxon>eudicotyledons</taxon>
        <taxon>Gunneridae</taxon>
        <taxon>Pentapetalae</taxon>
        <taxon>asterids</taxon>
        <taxon>campanulids</taxon>
        <taxon>Asterales</taxon>
        <taxon>Asteraceae</taxon>
        <taxon>Cichorioideae</taxon>
        <taxon>Cichorieae</taxon>
        <taxon>Lactucinae</taxon>
        <taxon>Lactuca</taxon>
    </lineage>
</organism>
<dbReference type="EMBL" id="OX465086">
    <property type="protein sequence ID" value="CAI9265468.1"/>
    <property type="molecule type" value="Genomic_DNA"/>
</dbReference>
<dbReference type="AlphaFoldDB" id="A0AA35VS56"/>